<dbReference type="AlphaFoldDB" id="A0A1V4ASP9"/>
<keyword evidence="3 5" id="KW-1133">Transmembrane helix</keyword>
<dbReference type="Gene3D" id="1.10.3720.10">
    <property type="entry name" value="MetI-like"/>
    <property type="match status" value="1"/>
</dbReference>
<gene>
    <name evidence="7" type="ORF">AYP45_10535</name>
</gene>
<feature type="domain" description="ABC transmembrane type-1" evidence="6">
    <location>
        <begin position="474"/>
        <end position="761"/>
    </location>
</feature>
<feature type="transmembrane region" description="Helical" evidence="5">
    <location>
        <begin position="572"/>
        <end position="594"/>
    </location>
</feature>
<dbReference type="PANTHER" id="PTHR42727">
    <property type="entry name" value="PHOSPHATE TRANSPORT SYSTEM PERMEASE PROTEIN"/>
    <property type="match status" value="1"/>
</dbReference>
<feature type="transmembrane region" description="Helical" evidence="5">
    <location>
        <begin position="683"/>
        <end position="704"/>
    </location>
</feature>
<evidence type="ECO:0000256" key="3">
    <source>
        <dbReference type="ARBA" id="ARBA00022989"/>
    </source>
</evidence>
<dbReference type="STRING" id="1004156.AYP45_10535"/>
<dbReference type="SUPFAM" id="SSF161098">
    <property type="entry name" value="MetI-like"/>
    <property type="match status" value="2"/>
</dbReference>
<reference evidence="7 8" key="1">
    <citation type="journal article" date="2017" name="Water Res.">
        <title>Discovery and metagenomic analysis of an anammox bacterial enrichment related to Candidatus "Brocadia caroliniensis" in a full-scale glycerol-fed nitritation-denitritation separate centrate treatment process.</title>
        <authorList>
            <person name="Park H."/>
            <person name="Brotto A.C."/>
            <person name="van Loosdrecht M.C."/>
            <person name="Chandran K."/>
        </authorList>
    </citation>
    <scope>NUCLEOTIDE SEQUENCE [LARGE SCALE GENOMIC DNA]</scope>
    <source>
        <strain evidence="7">26THWARD</strain>
    </source>
</reference>
<keyword evidence="2 5" id="KW-0812">Transmembrane</keyword>
<dbReference type="CDD" id="cd06261">
    <property type="entry name" value="TM_PBP2"/>
    <property type="match status" value="1"/>
</dbReference>
<sequence length="775" mass="84730">MKSLKQRNFTDTAARWVIKLGGAATVFVILALFVFIFLEVYPLLQSATVTKEDTYSVHGPVMSVGENDRQEVAYVLYNNGTVEFISLHSGATLKRYQVAIPTNSVITSVDKDRNRLVLGTSDGKIFTISITFSESFEGDRRTVIPEVSDECWTPLDNQKGGIHGVTSRGDDSTTVTAVYTTDNHVVLIASEIEKTLLGDGDKKEIQKDITGLFMKQSLNQPPLPILHPSQKENTDERAEGVPETVQAADNPSGILTEEKSATEITSLTLDLFMENLYAGTSSGELFHINVSDRENPFLVETVKVSESAVTALGFLLGDVSLVVGDASGGVHVWMQVRDTMSSSGWALKKVHTLASHGAPVVKIDASQRDKGFVTAATDGTIHLNHATSEQTLLKLTSAAQASTLSFSPKANGIMIADAKEHLLQWHITNPHPETTLKTLFGRVWYEGYEKPEYVWQSTGGTDDFEPKLSLTPLIFGTIKGTIYALIIAVPIGIFAALYTSQFLHNSLKIIKPVIEIMAALPSVILGFLAGLWLAPLMERIFPAIIIMPFFILLSIVLAIFCWKTLPVFGKGWYRHGIEAIFLIPFIVGAIYISIRLGGGYEALFLEGDYREWLSHFLGLQYDQRNALVVGIAMGFAVIPLIFTISEDAMSNVPNSLKSASLALGATPWQTAVRVVLPTASPGIFSAVMIGFGRAVGETMIVLMATGNTPIMDWNLFTGFRALSANIAVEIPEAPHGGTLYRVLFLASLLLFVTTFIVNTVAETVRQRMKLRYSKL</sequence>
<feature type="transmembrane region" description="Helical" evidence="5">
    <location>
        <begin position="20"/>
        <end position="44"/>
    </location>
</feature>
<keyword evidence="4 5" id="KW-0472">Membrane</keyword>
<dbReference type="PANTHER" id="PTHR42727:SF1">
    <property type="entry name" value="PHOSPHATE TRANSPORT SYSTEM PERMEASE"/>
    <property type="match status" value="1"/>
</dbReference>
<feature type="transmembrane region" description="Helical" evidence="5">
    <location>
        <begin position="512"/>
        <end position="534"/>
    </location>
</feature>
<feature type="transmembrane region" description="Helical" evidence="5">
    <location>
        <begin position="540"/>
        <end position="560"/>
    </location>
</feature>
<feature type="transmembrane region" description="Helical" evidence="5">
    <location>
        <begin position="482"/>
        <end position="500"/>
    </location>
</feature>
<feature type="transmembrane region" description="Helical" evidence="5">
    <location>
        <begin position="739"/>
        <end position="761"/>
    </location>
</feature>
<dbReference type="InterPro" id="IPR036322">
    <property type="entry name" value="WD40_repeat_dom_sf"/>
</dbReference>
<dbReference type="GO" id="GO:0055085">
    <property type="term" value="P:transmembrane transport"/>
    <property type="evidence" value="ECO:0007669"/>
    <property type="project" value="InterPro"/>
</dbReference>
<comment type="caution">
    <text evidence="7">The sequence shown here is derived from an EMBL/GenBank/DDBJ whole genome shotgun (WGS) entry which is preliminary data.</text>
</comment>
<evidence type="ECO:0000256" key="2">
    <source>
        <dbReference type="ARBA" id="ARBA00022692"/>
    </source>
</evidence>
<proteinExistence type="inferred from homology"/>
<comment type="subcellular location">
    <subcellularLocation>
        <location evidence="1 5">Cell membrane</location>
        <topology evidence="1 5">Multi-pass membrane protein</topology>
    </subcellularLocation>
</comment>
<organism evidence="7 8">
    <name type="scientific">Candidatus Brocadia carolinensis</name>
    <dbReference type="NCBI Taxonomy" id="1004156"/>
    <lineage>
        <taxon>Bacteria</taxon>
        <taxon>Pseudomonadati</taxon>
        <taxon>Planctomycetota</taxon>
        <taxon>Candidatus Brocadiia</taxon>
        <taxon>Candidatus Brocadiales</taxon>
        <taxon>Candidatus Brocadiaceae</taxon>
        <taxon>Candidatus Brocadia</taxon>
    </lineage>
</organism>
<evidence type="ECO:0000256" key="5">
    <source>
        <dbReference type="RuleBase" id="RU363032"/>
    </source>
</evidence>
<accession>A0A1V4ASP9</accession>
<dbReference type="PROSITE" id="PS50928">
    <property type="entry name" value="ABC_TM1"/>
    <property type="match status" value="1"/>
</dbReference>
<dbReference type="InterPro" id="IPR001680">
    <property type="entry name" value="WD40_rpt"/>
</dbReference>
<dbReference type="EMBL" id="AYTS01000093">
    <property type="protein sequence ID" value="OOP56169.1"/>
    <property type="molecule type" value="Genomic_DNA"/>
</dbReference>
<dbReference type="Proteomes" id="UP000189681">
    <property type="component" value="Unassembled WGS sequence"/>
</dbReference>
<dbReference type="Pfam" id="PF00528">
    <property type="entry name" value="BPD_transp_1"/>
    <property type="match status" value="1"/>
</dbReference>
<dbReference type="InterPro" id="IPR015943">
    <property type="entry name" value="WD40/YVTN_repeat-like_dom_sf"/>
</dbReference>
<dbReference type="InterPro" id="IPR000515">
    <property type="entry name" value="MetI-like"/>
</dbReference>
<evidence type="ECO:0000259" key="6">
    <source>
        <dbReference type="PROSITE" id="PS50928"/>
    </source>
</evidence>
<dbReference type="Gene3D" id="2.130.10.10">
    <property type="entry name" value="YVTN repeat-like/Quinoprotein amine dehydrogenase"/>
    <property type="match status" value="1"/>
</dbReference>
<protein>
    <recommendedName>
        <fullName evidence="6">ABC transmembrane type-1 domain-containing protein</fullName>
    </recommendedName>
</protein>
<comment type="similarity">
    <text evidence="5">Belongs to the binding-protein-dependent transport system permease family.</text>
</comment>
<dbReference type="GO" id="GO:0005886">
    <property type="term" value="C:plasma membrane"/>
    <property type="evidence" value="ECO:0007669"/>
    <property type="project" value="UniProtKB-SubCell"/>
</dbReference>
<evidence type="ECO:0000313" key="8">
    <source>
        <dbReference type="Proteomes" id="UP000189681"/>
    </source>
</evidence>
<dbReference type="InterPro" id="IPR035906">
    <property type="entry name" value="MetI-like_sf"/>
</dbReference>
<evidence type="ECO:0000256" key="4">
    <source>
        <dbReference type="ARBA" id="ARBA00023136"/>
    </source>
</evidence>
<dbReference type="SMART" id="SM00320">
    <property type="entry name" value="WD40"/>
    <property type="match status" value="2"/>
</dbReference>
<keyword evidence="5" id="KW-0813">Transport</keyword>
<name>A0A1V4ASP9_9BACT</name>
<feature type="transmembrane region" description="Helical" evidence="5">
    <location>
        <begin position="626"/>
        <end position="644"/>
    </location>
</feature>
<evidence type="ECO:0000313" key="7">
    <source>
        <dbReference type="EMBL" id="OOP56169.1"/>
    </source>
</evidence>
<evidence type="ECO:0000256" key="1">
    <source>
        <dbReference type="ARBA" id="ARBA00004651"/>
    </source>
</evidence>
<dbReference type="SUPFAM" id="SSF50978">
    <property type="entry name" value="WD40 repeat-like"/>
    <property type="match status" value="1"/>
</dbReference>